<evidence type="ECO:0000256" key="10">
    <source>
        <dbReference type="ARBA" id="ARBA00030775"/>
    </source>
</evidence>
<evidence type="ECO:0000256" key="6">
    <source>
        <dbReference type="ARBA" id="ARBA00022692"/>
    </source>
</evidence>
<dbReference type="NCBIfam" id="NF047827">
    <property type="entry name" value="T3SSXpsH"/>
    <property type="match status" value="1"/>
</dbReference>
<dbReference type="KEGG" id="lcic:INQ41_02190"/>
<dbReference type="SUPFAM" id="SSF54523">
    <property type="entry name" value="Pili subunits"/>
    <property type="match status" value="1"/>
</dbReference>
<evidence type="ECO:0000256" key="4">
    <source>
        <dbReference type="ARBA" id="ARBA00022481"/>
    </source>
</evidence>
<evidence type="ECO:0000256" key="11">
    <source>
        <dbReference type="SAM" id="Phobius"/>
    </source>
</evidence>
<dbReference type="InterPro" id="IPR022346">
    <property type="entry name" value="T2SS_GspH"/>
</dbReference>
<comment type="subcellular location">
    <subcellularLocation>
        <location evidence="1">Cell inner membrane</location>
        <topology evidence="1">Single-pass membrane protein</topology>
    </subcellularLocation>
</comment>
<dbReference type="RefSeq" id="WP_193987160.1">
    <property type="nucleotide sequence ID" value="NZ_CP063656.1"/>
</dbReference>
<dbReference type="GO" id="GO:0005886">
    <property type="term" value="C:plasma membrane"/>
    <property type="evidence" value="ECO:0007669"/>
    <property type="project" value="UniProtKB-SubCell"/>
</dbReference>
<feature type="transmembrane region" description="Helical" evidence="11">
    <location>
        <begin position="20"/>
        <end position="41"/>
    </location>
</feature>
<keyword evidence="3" id="KW-1003">Cell membrane</keyword>
<keyword evidence="8 11" id="KW-0472">Membrane</keyword>
<evidence type="ECO:0000256" key="1">
    <source>
        <dbReference type="ARBA" id="ARBA00004377"/>
    </source>
</evidence>
<sequence length="161" mass="16725">MRIGGSAGPSSSRRQRGISLLEMLLVIGLIAGASLLAAAAFSGGMKGTQLRAEVKEVAAQLRFTRTHAIATGEPQRFVIDPAARTWQAPKGRAGTIPAAIDVRFIGARQIQPAEGQGAVMFFADGAATGGRVQLSRDGAVWDIDVAWLTGQVSVKRAGSGN</sequence>
<keyword evidence="4" id="KW-0488">Methylation</keyword>
<keyword evidence="6 11" id="KW-0812">Transmembrane</keyword>
<dbReference type="GO" id="GO:0015627">
    <property type="term" value="C:type II protein secretion system complex"/>
    <property type="evidence" value="ECO:0007669"/>
    <property type="project" value="InterPro"/>
</dbReference>
<name>A0A7S6UI41_9GAMM</name>
<accession>A0A7S6UI41</accession>
<keyword evidence="5" id="KW-0997">Cell inner membrane</keyword>
<dbReference type="EMBL" id="CP063656">
    <property type="protein sequence ID" value="QOW20726.1"/>
    <property type="molecule type" value="Genomic_DNA"/>
</dbReference>
<evidence type="ECO:0000256" key="2">
    <source>
        <dbReference type="ARBA" id="ARBA00021549"/>
    </source>
</evidence>
<evidence type="ECO:0000256" key="3">
    <source>
        <dbReference type="ARBA" id="ARBA00022475"/>
    </source>
</evidence>
<keyword evidence="14" id="KW-1185">Reference proteome</keyword>
<dbReference type="InterPro" id="IPR012902">
    <property type="entry name" value="N_methyl_site"/>
</dbReference>
<dbReference type="InterPro" id="IPR045584">
    <property type="entry name" value="Pilin-like"/>
</dbReference>
<dbReference type="GO" id="GO:0015628">
    <property type="term" value="P:protein secretion by the type II secretion system"/>
    <property type="evidence" value="ECO:0007669"/>
    <property type="project" value="InterPro"/>
</dbReference>
<organism evidence="13 14">
    <name type="scientific">Novilysobacter ciconiae</name>
    <dbReference type="NCBI Taxonomy" id="2781022"/>
    <lineage>
        <taxon>Bacteria</taxon>
        <taxon>Pseudomonadati</taxon>
        <taxon>Pseudomonadota</taxon>
        <taxon>Gammaproteobacteria</taxon>
        <taxon>Lysobacterales</taxon>
        <taxon>Lysobacteraceae</taxon>
        <taxon>Novilysobacter</taxon>
    </lineage>
</organism>
<evidence type="ECO:0000256" key="7">
    <source>
        <dbReference type="ARBA" id="ARBA00022989"/>
    </source>
</evidence>
<dbReference type="AlphaFoldDB" id="A0A7S6UI41"/>
<evidence type="ECO:0000256" key="5">
    <source>
        <dbReference type="ARBA" id="ARBA00022519"/>
    </source>
</evidence>
<gene>
    <name evidence="13" type="ORF">INQ41_02190</name>
</gene>
<reference evidence="13 14" key="1">
    <citation type="submission" date="2020-10" db="EMBL/GenBank/DDBJ databases">
        <title>complete genome sequencing of Lysobacter sp. H21R20.</title>
        <authorList>
            <person name="Bae J.-W."/>
            <person name="Lee S.-Y."/>
        </authorList>
    </citation>
    <scope>NUCLEOTIDE SEQUENCE [LARGE SCALE GENOMIC DNA]</scope>
    <source>
        <strain evidence="13 14">H21R20</strain>
    </source>
</reference>
<evidence type="ECO:0000313" key="14">
    <source>
        <dbReference type="Proteomes" id="UP000594059"/>
    </source>
</evidence>
<dbReference type="Pfam" id="PF12019">
    <property type="entry name" value="GspH"/>
    <property type="match status" value="1"/>
</dbReference>
<evidence type="ECO:0000256" key="9">
    <source>
        <dbReference type="ARBA" id="ARBA00025772"/>
    </source>
</evidence>
<evidence type="ECO:0000313" key="13">
    <source>
        <dbReference type="EMBL" id="QOW20726.1"/>
    </source>
</evidence>
<evidence type="ECO:0000259" key="12">
    <source>
        <dbReference type="Pfam" id="PF12019"/>
    </source>
</evidence>
<evidence type="ECO:0000256" key="8">
    <source>
        <dbReference type="ARBA" id="ARBA00023136"/>
    </source>
</evidence>
<keyword evidence="7 11" id="KW-1133">Transmembrane helix</keyword>
<feature type="domain" description="General secretion pathway GspH" evidence="12">
    <location>
        <begin position="54"/>
        <end position="148"/>
    </location>
</feature>
<comment type="similarity">
    <text evidence="9">Belongs to the GSP H family.</text>
</comment>
<proteinExistence type="inferred from homology"/>
<dbReference type="PROSITE" id="PS00409">
    <property type="entry name" value="PROKAR_NTER_METHYL"/>
    <property type="match status" value="1"/>
</dbReference>
<dbReference type="Proteomes" id="UP000594059">
    <property type="component" value="Chromosome"/>
</dbReference>
<protein>
    <recommendedName>
        <fullName evidence="2">Type II secretion system protein H</fullName>
    </recommendedName>
    <alternativeName>
        <fullName evidence="10">General secretion pathway protein H</fullName>
    </alternativeName>
</protein>